<evidence type="ECO:0008006" key="4">
    <source>
        <dbReference type="Google" id="ProtNLM"/>
    </source>
</evidence>
<feature type="transmembrane region" description="Helical" evidence="1">
    <location>
        <begin position="44"/>
        <end position="66"/>
    </location>
</feature>
<gene>
    <name evidence="2" type="ORF">GCM10011584_10570</name>
</gene>
<feature type="transmembrane region" description="Helical" evidence="1">
    <location>
        <begin position="19"/>
        <end position="38"/>
    </location>
</feature>
<protein>
    <recommendedName>
        <fullName evidence="4">DUF4282 domain-containing protein</fullName>
    </recommendedName>
</protein>
<accession>A0ABQ2N8M8</accession>
<comment type="caution">
    <text evidence="2">The sequence shown here is derived from an EMBL/GenBank/DDBJ whole genome shotgun (WGS) entry which is preliminary data.</text>
</comment>
<evidence type="ECO:0000313" key="2">
    <source>
        <dbReference type="EMBL" id="GGO87000.1"/>
    </source>
</evidence>
<organism evidence="2 3">
    <name type="scientific">Nocardioides phosphati</name>
    <dbReference type="NCBI Taxonomy" id="1867775"/>
    <lineage>
        <taxon>Bacteria</taxon>
        <taxon>Bacillati</taxon>
        <taxon>Actinomycetota</taxon>
        <taxon>Actinomycetes</taxon>
        <taxon>Propionibacteriales</taxon>
        <taxon>Nocardioidaceae</taxon>
        <taxon>Nocardioides</taxon>
    </lineage>
</organism>
<dbReference type="EMBL" id="BMNI01000002">
    <property type="protein sequence ID" value="GGO87000.1"/>
    <property type="molecule type" value="Genomic_DNA"/>
</dbReference>
<dbReference type="RefSeq" id="WP_188782971.1">
    <property type="nucleotide sequence ID" value="NZ_BMNI01000002.1"/>
</dbReference>
<keyword evidence="1" id="KW-1133">Transmembrane helix</keyword>
<keyword evidence="3" id="KW-1185">Reference proteome</keyword>
<name>A0ABQ2N8M8_9ACTN</name>
<keyword evidence="1" id="KW-0472">Membrane</keyword>
<evidence type="ECO:0000313" key="3">
    <source>
        <dbReference type="Proteomes" id="UP000655410"/>
    </source>
</evidence>
<dbReference type="Proteomes" id="UP000655410">
    <property type="component" value="Unassembled WGS sequence"/>
</dbReference>
<reference evidence="3" key="1">
    <citation type="journal article" date="2019" name="Int. J. Syst. Evol. Microbiol.">
        <title>The Global Catalogue of Microorganisms (GCM) 10K type strain sequencing project: providing services to taxonomists for standard genome sequencing and annotation.</title>
        <authorList>
            <consortium name="The Broad Institute Genomics Platform"/>
            <consortium name="The Broad Institute Genome Sequencing Center for Infectious Disease"/>
            <person name="Wu L."/>
            <person name="Ma J."/>
        </authorList>
    </citation>
    <scope>NUCLEOTIDE SEQUENCE [LARGE SCALE GENOMIC DNA]</scope>
    <source>
        <strain evidence="3">CGMCC 4.7371</strain>
    </source>
</reference>
<sequence length="93" mass="9577">MNHIAAANRVASMIATLKWVVIGLVGLAVLIGFISSITEDAPGIGVVALLVGAVYGFLTYVFFGWLEQTLRMLATIAVNTTPGAGAPVSPYAG</sequence>
<keyword evidence="1" id="KW-0812">Transmembrane</keyword>
<proteinExistence type="predicted"/>
<evidence type="ECO:0000256" key="1">
    <source>
        <dbReference type="SAM" id="Phobius"/>
    </source>
</evidence>